<reference evidence="1" key="1">
    <citation type="submission" date="2022-10" db="EMBL/GenBank/DDBJ databases">
        <title>Complete genome sequence of Agrobacterium salinitolerans CFBP5507.</title>
        <authorList>
            <person name="Tchabashvili S."/>
            <person name="Yen H.-C."/>
            <person name="Haryono M."/>
            <person name="Lin Y.-C."/>
            <person name="Lai E.-M."/>
            <person name="Kuo C.-H."/>
        </authorList>
    </citation>
    <scope>NUCLEOTIDE SEQUENCE</scope>
    <source>
        <strain evidence="1">CFBP5507</strain>
    </source>
</reference>
<accession>A0A4Z1RBN2</accession>
<sequence>MEAMKREFIAGFAAATAEIVRTHGENQIAADVIATNGLMLKDFEGAGLDDYDMEIIRQLFREEHVLKAER</sequence>
<dbReference type="KEGG" id="asal:CFBP5507_06095"/>
<evidence type="ECO:0000313" key="1">
    <source>
        <dbReference type="EMBL" id="UYZ08570.1"/>
    </source>
</evidence>
<dbReference type="OrthoDB" id="9987895at2"/>
<dbReference type="EMBL" id="CP109968">
    <property type="protein sequence ID" value="UYZ08570.1"/>
    <property type="molecule type" value="Genomic_DNA"/>
</dbReference>
<proteinExistence type="predicted"/>
<gene>
    <name evidence="1" type="ORF">CFBP5507_06095</name>
</gene>
<name>A0A4Z1RBN2_9HYPH</name>
<dbReference type="Proteomes" id="UP000298735">
    <property type="component" value="Chromosome Circular"/>
</dbReference>
<evidence type="ECO:0000313" key="2">
    <source>
        <dbReference type="Proteomes" id="UP000298735"/>
    </source>
</evidence>
<organism evidence="1 2">
    <name type="scientific">Agrobacterium salinitolerans</name>
    <dbReference type="NCBI Taxonomy" id="1183413"/>
    <lineage>
        <taxon>Bacteria</taxon>
        <taxon>Pseudomonadati</taxon>
        <taxon>Pseudomonadota</taxon>
        <taxon>Alphaproteobacteria</taxon>
        <taxon>Hyphomicrobiales</taxon>
        <taxon>Rhizobiaceae</taxon>
        <taxon>Rhizobium/Agrobacterium group</taxon>
        <taxon>Agrobacterium</taxon>
    </lineage>
</organism>
<protein>
    <submittedName>
        <fullName evidence="1">Uncharacterized protein</fullName>
    </submittedName>
</protein>
<dbReference type="RefSeq" id="WP_137410349.1">
    <property type="nucleotide sequence ID" value="NZ_CP109968.1"/>
</dbReference>
<dbReference type="AlphaFoldDB" id="A0A4Z1RBN2"/>